<name>A0A928Z486_9CYAN</name>
<accession>A0A928Z486</accession>
<protein>
    <submittedName>
        <fullName evidence="1">PEP-CTERM sorting domain-containing protein</fullName>
    </submittedName>
</protein>
<reference evidence="1" key="1">
    <citation type="submission" date="2020-10" db="EMBL/GenBank/DDBJ databases">
        <authorList>
            <person name="Castelo-Branco R."/>
            <person name="Eusebio N."/>
            <person name="Adriana R."/>
            <person name="Vieira A."/>
            <person name="Brugerolle De Fraissinette N."/>
            <person name="Rezende De Castro R."/>
            <person name="Schneider M.P."/>
            <person name="Vasconcelos V."/>
            <person name="Leao P.N."/>
        </authorList>
    </citation>
    <scope>NUCLEOTIDE SEQUENCE</scope>
    <source>
        <strain evidence="1">LEGE 11480</strain>
    </source>
</reference>
<dbReference type="RefSeq" id="WP_264327146.1">
    <property type="nucleotide sequence ID" value="NZ_JADEXQ010000099.1"/>
</dbReference>
<dbReference type="AlphaFoldDB" id="A0A928Z486"/>
<keyword evidence="2" id="KW-1185">Reference proteome</keyword>
<gene>
    <name evidence="1" type="ORF">IQ266_21545</name>
</gene>
<dbReference type="EMBL" id="JADEXQ010000099">
    <property type="protein sequence ID" value="MBE9032326.1"/>
    <property type="molecule type" value="Genomic_DNA"/>
</dbReference>
<organism evidence="1 2">
    <name type="scientific">Romeriopsis navalis LEGE 11480</name>
    <dbReference type="NCBI Taxonomy" id="2777977"/>
    <lineage>
        <taxon>Bacteria</taxon>
        <taxon>Bacillati</taxon>
        <taxon>Cyanobacteriota</taxon>
        <taxon>Cyanophyceae</taxon>
        <taxon>Leptolyngbyales</taxon>
        <taxon>Leptolyngbyaceae</taxon>
        <taxon>Romeriopsis</taxon>
        <taxon>Romeriopsis navalis</taxon>
    </lineage>
</organism>
<sequence>MMRWLIDPLKPLALICTGSVLSVLVVDAPSHAVVLYQNDSLDSTGENRLFPVGLQPTQPDYTGQIVGDLMWLNTYTVQTGGEVLDSISLTFGGQPQTDGSAPSGLADWQTNPYPVTALLYGDPNNDGNPIDAQLLAQADGIVQNPDTLQLTTFNIAPTELAVGQNFFVGALFRNLERDQRPATADLRSADPAASTAARSWFAIGNHGDGQPSNIDINDLSNNFVPGNGGQSPVPLPSIYGSWVLRATGQSARRRVPEPTLILGLAATAGLAYRWRKRR</sequence>
<evidence type="ECO:0000313" key="2">
    <source>
        <dbReference type="Proteomes" id="UP000625316"/>
    </source>
</evidence>
<dbReference type="InterPro" id="IPR013424">
    <property type="entry name" value="Ice-binding_C"/>
</dbReference>
<proteinExistence type="predicted"/>
<evidence type="ECO:0000313" key="1">
    <source>
        <dbReference type="EMBL" id="MBE9032326.1"/>
    </source>
</evidence>
<dbReference type="Proteomes" id="UP000625316">
    <property type="component" value="Unassembled WGS sequence"/>
</dbReference>
<dbReference type="NCBIfam" id="TIGR02595">
    <property type="entry name" value="PEP_CTERM"/>
    <property type="match status" value="1"/>
</dbReference>
<comment type="caution">
    <text evidence="1">The sequence shown here is derived from an EMBL/GenBank/DDBJ whole genome shotgun (WGS) entry which is preliminary data.</text>
</comment>